<feature type="transmembrane region" description="Helical" evidence="10">
    <location>
        <begin position="56"/>
        <end position="73"/>
    </location>
</feature>
<feature type="transmembrane region" description="Helical" evidence="10">
    <location>
        <begin position="182"/>
        <end position="201"/>
    </location>
</feature>
<keyword evidence="9" id="KW-0739">Sodium transport</keyword>
<evidence type="ECO:0000256" key="8">
    <source>
        <dbReference type="ARBA" id="ARBA00023136"/>
    </source>
</evidence>
<feature type="transmembrane region" description="Helical" evidence="10">
    <location>
        <begin position="85"/>
        <end position="107"/>
    </location>
</feature>
<evidence type="ECO:0000256" key="6">
    <source>
        <dbReference type="ARBA" id="ARBA00023053"/>
    </source>
</evidence>
<evidence type="ECO:0000313" key="12">
    <source>
        <dbReference type="EMBL" id="MDZ8160403.1"/>
    </source>
</evidence>
<evidence type="ECO:0000256" key="7">
    <source>
        <dbReference type="ARBA" id="ARBA00023065"/>
    </source>
</evidence>
<keyword evidence="4 10" id="KW-0812">Transmembrane</keyword>
<keyword evidence="6" id="KW-0915">Sodium</keyword>
<evidence type="ECO:0000313" key="13">
    <source>
        <dbReference type="Proteomes" id="UP001291912"/>
    </source>
</evidence>
<dbReference type="InterPro" id="IPR006153">
    <property type="entry name" value="Cation/H_exchanger_TM"/>
</dbReference>
<dbReference type="RefSeq" id="WP_322597486.1">
    <property type="nucleotide sequence ID" value="NZ_BAAAPT010000001.1"/>
</dbReference>
<keyword evidence="3" id="KW-1003">Cell membrane</keyword>
<feature type="transmembrane region" description="Helical" evidence="10">
    <location>
        <begin position="30"/>
        <end position="50"/>
    </location>
</feature>
<evidence type="ECO:0000256" key="4">
    <source>
        <dbReference type="ARBA" id="ARBA00022692"/>
    </source>
</evidence>
<dbReference type="PANTHER" id="PTHR10110">
    <property type="entry name" value="SODIUM/HYDROGEN EXCHANGER"/>
    <property type="match status" value="1"/>
</dbReference>
<name>A0ABU5N2U4_9MICO</name>
<dbReference type="EMBL" id="JAWJYN010000001">
    <property type="protein sequence ID" value="MDZ8160403.1"/>
    <property type="molecule type" value="Genomic_DNA"/>
</dbReference>
<evidence type="ECO:0000256" key="1">
    <source>
        <dbReference type="ARBA" id="ARBA00004651"/>
    </source>
</evidence>
<keyword evidence="2" id="KW-0813">Transport</keyword>
<keyword evidence="13" id="KW-1185">Reference proteome</keyword>
<feature type="transmembrane region" description="Helical" evidence="10">
    <location>
        <begin position="404"/>
        <end position="428"/>
    </location>
</feature>
<feature type="transmembrane region" description="Helical" evidence="10">
    <location>
        <begin position="230"/>
        <end position="251"/>
    </location>
</feature>
<dbReference type="PANTHER" id="PTHR10110:SF86">
    <property type="entry name" value="SODIUM_HYDROGEN EXCHANGER 7"/>
    <property type="match status" value="1"/>
</dbReference>
<sequence length="550" mass="57420">MSVQLLAAIVVAIIVVTLANAFANRIGVAGPLVIMAIGVAVSLAPAVPAVTIAPEIILVGILPPLLYSAAVAAPAREFTREAGAIGGLSVVLVIASSLLLGLALSWAIPGLGFPLAVALGAILSPTDAVATTIVKSLGAPRRVVTILEGESLLNDATALVTLRTAIAATAAGFSVITTIGSFIWAVLSAVVVGGLVGVIALRLRAWTRSATANTALGFTIPYLAYLPTEYLGGSGLVAAVAAGLVCGQGAARWLTPEQRISDKLNWSTVESVLEGVVFLAMGLQLWGIIERNIAADEGLGRAVGIAALAFAVVMVARAAYVFPMVSVRNTILARSVRRRLSAADGDRRIVGRPDARRARADSDYFQSSPLTWRHSTVIVWAGMRGVVTLAAAQTLPADTPERDLLVLVAFIVAAGSLAVQGGTLGFVVKMLGLRGEGREGPSREEIRAVDGELRRLTAHAMKEGRIAIPDGADAASVLATSHLFRTLRADARGPAGGERLELELELIRAMRAELRTLARSGRYSTPSLRYVRDELDAYEISVKLHLDGAE</sequence>
<organism evidence="12 13">
    <name type="scientific">Microbacterium aquimaris</name>
    <dbReference type="NCBI Taxonomy" id="459816"/>
    <lineage>
        <taxon>Bacteria</taxon>
        <taxon>Bacillati</taxon>
        <taxon>Actinomycetota</taxon>
        <taxon>Actinomycetes</taxon>
        <taxon>Micrococcales</taxon>
        <taxon>Microbacteriaceae</taxon>
        <taxon>Microbacterium</taxon>
    </lineage>
</organism>
<comment type="subcellular location">
    <subcellularLocation>
        <location evidence="1">Cell membrane</location>
        <topology evidence="1">Multi-pass membrane protein</topology>
    </subcellularLocation>
</comment>
<dbReference type="InterPro" id="IPR018422">
    <property type="entry name" value="Cation/H_exchanger_CPA1"/>
</dbReference>
<proteinExistence type="predicted"/>
<keyword evidence="8 10" id="KW-0472">Membrane</keyword>
<keyword evidence="7" id="KW-0406">Ion transport</keyword>
<dbReference type="Gene3D" id="6.10.140.1330">
    <property type="match status" value="1"/>
</dbReference>
<evidence type="ECO:0000259" key="11">
    <source>
        <dbReference type="Pfam" id="PF00999"/>
    </source>
</evidence>
<evidence type="ECO:0000256" key="2">
    <source>
        <dbReference type="ARBA" id="ARBA00022448"/>
    </source>
</evidence>
<protein>
    <submittedName>
        <fullName evidence="12">Cation:proton antiporter</fullName>
    </submittedName>
</protein>
<feature type="transmembrane region" description="Helical" evidence="10">
    <location>
        <begin position="6"/>
        <end position="23"/>
    </location>
</feature>
<evidence type="ECO:0000256" key="10">
    <source>
        <dbReference type="SAM" id="Phobius"/>
    </source>
</evidence>
<accession>A0ABU5N2U4</accession>
<dbReference type="Proteomes" id="UP001291912">
    <property type="component" value="Unassembled WGS sequence"/>
</dbReference>
<dbReference type="Pfam" id="PF00999">
    <property type="entry name" value="Na_H_Exchanger"/>
    <property type="match status" value="1"/>
</dbReference>
<evidence type="ECO:0000256" key="5">
    <source>
        <dbReference type="ARBA" id="ARBA00022989"/>
    </source>
</evidence>
<evidence type="ECO:0000256" key="9">
    <source>
        <dbReference type="ARBA" id="ARBA00023201"/>
    </source>
</evidence>
<comment type="caution">
    <text evidence="12">The sequence shown here is derived from an EMBL/GenBank/DDBJ whole genome shotgun (WGS) entry which is preliminary data.</text>
</comment>
<feature type="transmembrane region" description="Helical" evidence="10">
    <location>
        <begin position="301"/>
        <end position="322"/>
    </location>
</feature>
<reference evidence="12 13" key="1">
    <citation type="submission" date="2023-10" db="EMBL/GenBank/DDBJ databases">
        <title>Microbacterium xanthum sp. nov., isolated from seaweed.</title>
        <authorList>
            <person name="Lee S.D."/>
        </authorList>
    </citation>
    <scope>NUCLEOTIDE SEQUENCE [LARGE SCALE GENOMIC DNA]</scope>
    <source>
        <strain evidence="12 13">KCTC 19124</strain>
    </source>
</reference>
<feature type="transmembrane region" description="Helical" evidence="10">
    <location>
        <begin position="271"/>
        <end position="289"/>
    </location>
</feature>
<evidence type="ECO:0000256" key="3">
    <source>
        <dbReference type="ARBA" id="ARBA00022475"/>
    </source>
</evidence>
<gene>
    <name evidence="12" type="ORF">R2Q92_01030</name>
</gene>
<keyword evidence="5 10" id="KW-1133">Transmembrane helix</keyword>
<feature type="domain" description="Cation/H+ exchanger transmembrane" evidence="11">
    <location>
        <begin position="14"/>
        <end position="429"/>
    </location>
</feature>